<comment type="subcellular location">
    <subcellularLocation>
        <location evidence="1">Cell membrane</location>
        <topology evidence="1">Single-pass membrane protein</topology>
    </subcellularLocation>
</comment>
<dbReference type="FunFam" id="1.10.510.10:FF:000309">
    <property type="entry name" value="Leucine-rich repeat receptor-like protein kinase"/>
    <property type="match status" value="1"/>
</dbReference>
<dbReference type="GO" id="GO:0001653">
    <property type="term" value="F:peptide receptor activity"/>
    <property type="evidence" value="ECO:0007669"/>
    <property type="project" value="UniProtKB-ARBA"/>
</dbReference>
<keyword evidence="10" id="KW-0677">Repeat</keyword>
<dbReference type="SUPFAM" id="SSF56112">
    <property type="entry name" value="Protein kinase-like (PK-like)"/>
    <property type="match status" value="1"/>
</dbReference>
<feature type="domain" description="Protein kinase" evidence="20">
    <location>
        <begin position="880"/>
        <end position="1156"/>
    </location>
</feature>
<dbReference type="GO" id="GO:0031347">
    <property type="term" value="P:regulation of defense response"/>
    <property type="evidence" value="ECO:0007669"/>
    <property type="project" value="UniProtKB-ARBA"/>
</dbReference>
<evidence type="ECO:0000256" key="7">
    <source>
        <dbReference type="ARBA" id="ARBA00022614"/>
    </source>
</evidence>
<dbReference type="Pfam" id="PF04827">
    <property type="entry name" value="Plant_tran"/>
    <property type="match status" value="1"/>
</dbReference>
<dbReference type="Pfam" id="PF00069">
    <property type="entry name" value="Pkinase"/>
    <property type="match status" value="1"/>
</dbReference>
<evidence type="ECO:0000256" key="15">
    <source>
        <dbReference type="ARBA" id="ARBA00023136"/>
    </source>
</evidence>
<dbReference type="GO" id="GO:0005886">
    <property type="term" value="C:plasma membrane"/>
    <property type="evidence" value="ECO:0007669"/>
    <property type="project" value="UniProtKB-SubCell"/>
</dbReference>
<evidence type="ECO:0000256" key="17">
    <source>
        <dbReference type="ARBA" id="ARBA00023180"/>
    </source>
</evidence>
<evidence type="ECO:0000256" key="4">
    <source>
        <dbReference type="ARBA" id="ARBA00022475"/>
    </source>
</evidence>
<accession>M8C1Y1</accession>
<keyword evidence="12" id="KW-0418">Kinase</keyword>
<reference evidence="21" key="1">
    <citation type="submission" date="2015-06" db="UniProtKB">
        <authorList>
            <consortium name="EnsemblPlants"/>
        </authorList>
    </citation>
    <scope>IDENTIFICATION</scope>
</reference>
<comment type="catalytic activity">
    <reaction evidence="19">
        <text>L-seryl-[protein] + ATP = O-phospho-L-seryl-[protein] + ADP + H(+)</text>
        <dbReference type="Rhea" id="RHEA:17989"/>
        <dbReference type="Rhea" id="RHEA-COMP:9863"/>
        <dbReference type="Rhea" id="RHEA-COMP:11604"/>
        <dbReference type="ChEBI" id="CHEBI:15378"/>
        <dbReference type="ChEBI" id="CHEBI:29999"/>
        <dbReference type="ChEBI" id="CHEBI:30616"/>
        <dbReference type="ChEBI" id="CHEBI:83421"/>
        <dbReference type="ChEBI" id="CHEBI:456216"/>
        <dbReference type="EC" id="2.7.11.1"/>
    </reaction>
</comment>
<name>M8C1Y1_AEGTA</name>
<evidence type="ECO:0000256" key="14">
    <source>
        <dbReference type="ARBA" id="ARBA00022989"/>
    </source>
</evidence>
<dbReference type="PANTHER" id="PTHR48056">
    <property type="entry name" value="LRR RECEPTOR-LIKE SERINE/THREONINE-PROTEIN KINASE-RELATED"/>
    <property type="match status" value="1"/>
</dbReference>
<dbReference type="AlphaFoldDB" id="M8C1Y1"/>
<keyword evidence="17" id="KW-0325">Glycoprotein</keyword>
<evidence type="ECO:0000256" key="9">
    <source>
        <dbReference type="ARBA" id="ARBA00022692"/>
    </source>
</evidence>
<dbReference type="InterPro" id="IPR001611">
    <property type="entry name" value="Leu-rich_rpt"/>
</dbReference>
<dbReference type="EC" id="2.7.11.1" evidence="3"/>
<dbReference type="GO" id="GO:0004674">
    <property type="term" value="F:protein serine/threonine kinase activity"/>
    <property type="evidence" value="ECO:0007669"/>
    <property type="project" value="UniProtKB-KW"/>
</dbReference>
<dbReference type="PROSITE" id="PS00107">
    <property type="entry name" value="PROTEIN_KINASE_ATP"/>
    <property type="match status" value="1"/>
</dbReference>
<keyword evidence="16" id="KW-0675">Receptor</keyword>
<keyword evidence="8" id="KW-0808">Transferase</keyword>
<dbReference type="PROSITE" id="PS50011">
    <property type="entry name" value="PROTEIN_KINASE_DOM"/>
    <property type="match status" value="1"/>
</dbReference>
<evidence type="ECO:0000256" key="10">
    <source>
        <dbReference type="ARBA" id="ARBA00022737"/>
    </source>
</evidence>
<dbReference type="SUPFAM" id="SSF52058">
    <property type="entry name" value="L domain-like"/>
    <property type="match status" value="2"/>
</dbReference>
<dbReference type="Gene3D" id="3.80.10.10">
    <property type="entry name" value="Ribonuclease Inhibitor"/>
    <property type="match status" value="2"/>
</dbReference>
<evidence type="ECO:0000256" key="12">
    <source>
        <dbReference type="ARBA" id="ARBA00022777"/>
    </source>
</evidence>
<dbReference type="FunFam" id="3.30.200.20:FF:000125">
    <property type="entry name" value="Protein STRUBBELIG-RECEPTOR FAMILY 8"/>
    <property type="match status" value="1"/>
</dbReference>
<dbReference type="EnsemblPlants" id="EMT21082">
    <property type="protein sequence ID" value="EMT21082"/>
    <property type="gene ID" value="F775_09126"/>
</dbReference>
<evidence type="ECO:0000256" key="2">
    <source>
        <dbReference type="ARBA" id="ARBA00009592"/>
    </source>
</evidence>
<dbReference type="CDD" id="cd14066">
    <property type="entry name" value="STKc_IRAK"/>
    <property type="match status" value="1"/>
</dbReference>
<evidence type="ECO:0000256" key="11">
    <source>
        <dbReference type="ARBA" id="ARBA00022741"/>
    </source>
</evidence>
<dbReference type="PROSITE" id="PS00108">
    <property type="entry name" value="PROTEIN_KINASE_ST"/>
    <property type="match status" value="1"/>
</dbReference>
<dbReference type="PRINTS" id="PR00019">
    <property type="entry name" value="LEURICHRPT"/>
</dbReference>
<evidence type="ECO:0000256" key="13">
    <source>
        <dbReference type="ARBA" id="ARBA00022840"/>
    </source>
</evidence>
<dbReference type="GO" id="GO:0033612">
    <property type="term" value="F:receptor serine/threonine kinase binding"/>
    <property type="evidence" value="ECO:0007669"/>
    <property type="project" value="TreeGrafter"/>
</dbReference>
<evidence type="ECO:0000259" key="20">
    <source>
        <dbReference type="PROSITE" id="PS50011"/>
    </source>
</evidence>
<dbReference type="PROSITE" id="PS51450">
    <property type="entry name" value="LRR"/>
    <property type="match status" value="1"/>
</dbReference>
<keyword evidence="5" id="KW-0723">Serine/threonine-protein kinase</keyword>
<dbReference type="SMART" id="SM00369">
    <property type="entry name" value="LRR_TYP"/>
    <property type="match status" value="4"/>
</dbReference>
<evidence type="ECO:0000256" key="19">
    <source>
        <dbReference type="ARBA" id="ARBA00048679"/>
    </source>
</evidence>
<keyword evidence="15" id="KW-0472">Membrane</keyword>
<dbReference type="FunFam" id="3.80.10.10:FF:000213">
    <property type="entry name" value="Tyrosine-sulfated glycopeptide receptor 1"/>
    <property type="match status" value="1"/>
</dbReference>
<dbReference type="SMART" id="SM00220">
    <property type="entry name" value="S_TKc"/>
    <property type="match status" value="1"/>
</dbReference>
<evidence type="ECO:0000256" key="5">
    <source>
        <dbReference type="ARBA" id="ARBA00022527"/>
    </source>
</evidence>
<comment type="similarity">
    <text evidence="2">Belongs to the RLP family.</text>
</comment>
<dbReference type="InterPro" id="IPR050647">
    <property type="entry name" value="Plant_LRR-RLKs"/>
</dbReference>
<dbReference type="Gene3D" id="3.30.200.20">
    <property type="entry name" value="Phosphorylase Kinase, domain 1"/>
    <property type="match status" value="1"/>
</dbReference>
<keyword evidence="13" id="KW-0067">ATP-binding</keyword>
<evidence type="ECO:0000256" key="8">
    <source>
        <dbReference type="ARBA" id="ARBA00022679"/>
    </source>
</evidence>
<keyword evidence="14" id="KW-1133">Transmembrane helix</keyword>
<keyword evidence="7" id="KW-0433">Leucine-rich repeat</keyword>
<organism evidence="21">
    <name type="scientific">Aegilops tauschii</name>
    <name type="common">Tausch's goatgrass</name>
    <name type="synonym">Aegilops squarrosa</name>
    <dbReference type="NCBI Taxonomy" id="37682"/>
    <lineage>
        <taxon>Eukaryota</taxon>
        <taxon>Viridiplantae</taxon>
        <taxon>Streptophyta</taxon>
        <taxon>Embryophyta</taxon>
        <taxon>Tracheophyta</taxon>
        <taxon>Spermatophyta</taxon>
        <taxon>Magnoliopsida</taxon>
        <taxon>Liliopsida</taxon>
        <taxon>Poales</taxon>
        <taxon>Poaceae</taxon>
        <taxon>BOP clade</taxon>
        <taxon>Pooideae</taxon>
        <taxon>Triticodae</taxon>
        <taxon>Triticeae</taxon>
        <taxon>Triticinae</taxon>
        <taxon>Aegilops</taxon>
    </lineage>
</organism>
<sequence>MEAQWILALAGGRAPFLGVFLSFVRVFAMSKKTRRQWILEDGIRSSRLAPIPVMLQVSSEGVWRGSVPGRAPNLNRNRERGHALLYADYFANTPLFKPDKFRRRFRMARHVFNLIREGVVAHDPYFECKTDALGKLGFSSYQKCTATIRMLDGIPGNLVDEYVRMSETTCLMSMYKFCQAVIEVFGPEYLRQSTTADTERLLATNAARGFPGMLGSIDCMHWEWKNCPFAWQSQYKGHVNGCTVILEAVASLDLWIWHSFFSMAGSHNDIDVLQRFPVFARLAEGHSPPVNFEINGHQYNKGYYLADGIYPQWSTFVKTISKPQGEKRKRFAQMQESVRKDVERAFGVLQSWWGIVRNPALSWDERKLWEVMTACVIMHNMIVEDERDESIFYQGFDYQGRLPDVFRDLTSLEHFTAHSNDFSGSLPPSLSSLSSLRDLNLRNNSLSGPIAHVNFSGMPVLVSVDLATNHLNGTLPVSLADCDKLKSLSLARNKLMGQLPEDYGRLRSLSMLSLSNNSLHNISGALTVLRRCENLTTLILTKNFGGEELPENGNGGFNSLEVLALGDCALMGRVPEWLAQCKKLEVLDLSWNQLVGTIPSWIGDLDHLSYLDLSNNSLVGEVPKSLTQLKGLMTARNSQGMAFTSMPLYVKHNRSTSGRQYNQLSNFPPSLFLNDNGLNGTIWPEFGNLKELHVMDLSNNFMSGSIPDALSKMENLEVLDLSSNNLTGSIPPSLTDLTFLSKFSVAHNHLVGPIPNAGQFFTFTNSSFEGNPGLCRSISCSLNQSGETNVNNEIQPATSIRNRKNKILGVAVCMGLALAVVLCVILVNISKTEASAIDEEDDAGGACHDSYYSYSKPVLFFQNSAKELTVSDLIRSTNNFDQANIIGCGGFGLVYKAYLPDGTKAAVKRLSGDCGQMEREFRAEVEALSQAQHKNLVTLRGYCRHGNDRLLIYTYMENSSLDYWLHERADGGYMLKWESRLKIAQGSARGLAYLHKDCEPNIIHRDVKSSNILLNENFEAHLADFGLARLIQPYDTHVTTDLVGTLGYIPPEYSQSLIATPKGDVYSFGVVLLELLTGRRPVEVSKVKGSRDLVSWALQMKSENKEEQIFDRLIWSKEHEKQLMSVLETACRCISTDPRQRPSIEQVVVWLDSVSP</sequence>
<evidence type="ECO:0000256" key="1">
    <source>
        <dbReference type="ARBA" id="ARBA00004162"/>
    </source>
</evidence>
<dbReference type="InterPro" id="IPR006912">
    <property type="entry name" value="Harbinger_derived_prot"/>
</dbReference>
<evidence type="ECO:0000256" key="6">
    <source>
        <dbReference type="ARBA" id="ARBA00022553"/>
    </source>
</evidence>
<dbReference type="Pfam" id="PF13855">
    <property type="entry name" value="LRR_8"/>
    <property type="match status" value="2"/>
</dbReference>
<dbReference type="InterPro" id="IPR000719">
    <property type="entry name" value="Prot_kinase_dom"/>
</dbReference>
<dbReference type="Gene3D" id="1.10.510.10">
    <property type="entry name" value="Transferase(Phosphotransferase) domain 1"/>
    <property type="match status" value="1"/>
</dbReference>
<dbReference type="InterPro" id="IPR011009">
    <property type="entry name" value="Kinase-like_dom_sf"/>
</dbReference>
<dbReference type="GO" id="GO:0005524">
    <property type="term" value="F:ATP binding"/>
    <property type="evidence" value="ECO:0007669"/>
    <property type="project" value="UniProtKB-UniRule"/>
</dbReference>
<keyword evidence="4" id="KW-1003">Cell membrane</keyword>
<protein>
    <recommendedName>
        <fullName evidence="3">non-specific serine/threonine protein kinase</fullName>
        <ecNumber evidence="3">2.7.11.1</ecNumber>
    </recommendedName>
</protein>
<dbReference type="InterPro" id="IPR008271">
    <property type="entry name" value="Ser/Thr_kinase_AS"/>
</dbReference>
<proteinExistence type="inferred from homology"/>
<evidence type="ECO:0000256" key="18">
    <source>
        <dbReference type="ARBA" id="ARBA00047899"/>
    </source>
</evidence>
<evidence type="ECO:0000256" key="16">
    <source>
        <dbReference type="ARBA" id="ARBA00023170"/>
    </source>
</evidence>
<evidence type="ECO:0000313" key="21">
    <source>
        <dbReference type="EnsemblPlants" id="EMT21082"/>
    </source>
</evidence>
<dbReference type="InterPro" id="IPR017441">
    <property type="entry name" value="Protein_kinase_ATP_BS"/>
</dbReference>
<dbReference type="InterPro" id="IPR003591">
    <property type="entry name" value="Leu-rich_rpt_typical-subtyp"/>
</dbReference>
<dbReference type="InterPro" id="IPR032675">
    <property type="entry name" value="LRR_dom_sf"/>
</dbReference>
<keyword evidence="6" id="KW-0597">Phosphoprotein</keyword>
<comment type="catalytic activity">
    <reaction evidence="18">
        <text>L-threonyl-[protein] + ATP = O-phospho-L-threonyl-[protein] + ADP + H(+)</text>
        <dbReference type="Rhea" id="RHEA:46608"/>
        <dbReference type="Rhea" id="RHEA-COMP:11060"/>
        <dbReference type="Rhea" id="RHEA-COMP:11605"/>
        <dbReference type="ChEBI" id="CHEBI:15378"/>
        <dbReference type="ChEBI" id="CHEBI:30013"/>
        <dbReference type="ChEBI" id="CHEBI:30616"/>
        <dbReference type="ChEBI" id="CHEBI:61977"/>
        <dbReference type="ChEBI" id="CHEBI:456216"/>
        <dbReference type="EC" id="2.7.11.1"/>
    </reaction>
</comment>
<evidence type="ECO:0000256" key="3">
    <source>
        <dbReference type="ARBA" id="ARBA00012513"/>
    </source>
</evidence>
<dbReference type="PANTHER" id="PTHR48056:SF18">
    <property type="entry name" value="NON-SPECIFIC SERINE_THREONINE PROTEIN KINASE"/>
    <property type="match status" value="1"/>
</dbReference>
<keyword evidence="11" id="KW-0547">Nucleotide-binding</keyword>
<keyword evidence="9" id="KW-0812">Transmembrane</keyword>